<dbReference type="EMBL" id="JAUSSJ010000001">
    <property type="protein sequence ID" value="MDQ0019057.1"/>
    <property type="molecule type" value="Genomic_DNA"/>
</dbReference>
<accession>A0ABT9T6F9</accession>
<evidence type="ECO:0000313" key="2">
    <source>
        <dbReference type="Proteomes" id="UP001244623"/>
    </source>
</evidence>
<keyword evidence="2" id="KW-1185">Reference proteome</keyword>
<protein>
    <submittedName>
        <fullName evidence="1">Uncharacterized protein</fullName>
    </submittedName>
</protein>
<gene>
    <name evidence="1" type="ORF">J2X94_001185</name>
</gene>
<comment type="caution">
    <text evidence="1">The sequence shown here is derived from an EMBL/GenBank/DDBJ whole genome shotgun (WGS) entry which is preliminary data.</text>
</comment>
<sequence length="87" mass="9955">MMLRVSVRTEQNPDLALDAKITPGTRMGLSTVVQNDELKVFRCKEADIIFNGLGYDHQVSFSVNRADFVTYYYQARDDEGFIFQSNP</sequence>
<name>A0ABT9T6F9_9GAMM</name>
<organism evidence="1 2">
    <name type="scientific">[Curtobacterium] plantarum</name>
    <dbReference type="NCBI Taxonomy" id="221276"/>
    <lineage>
        <taxon>Bacteria</taxon>
        <taxon>Pseudomonadati</taxon>
        <taxon>Pseudomonadota</taxon>
        <taxon>Gammaproteobacteria</taxon>
        <taxon>Enterobacterales</taxon>
        <taxon>Erwiniaceae</taxon>
        <taxon>Pantoea</taxon>
    </lineage>
</organism>
<dbReference type="Proteomes" id="UP001244623">
    <property type="component" value="Unassembled WGS sequence"/>
</dbReference>
<evidence type="ECO:0000313" key="1">
    <source>
        <dbReference type="EMBL" id="MDQ0019057.1"/>
    </source>
</evidence>
<dbReference type="RefSeq" id="WP_307618104.1">
    <property type="nucleotide sequence ID" value="NZ_JAUSSJ010000001.1"/>
</dbReference>
<proteinExistence type="predicted"/>
<reference evidence="1 2" key="1">
    <citation type="submission" date="2023-07" db="EMBL/GenBank/DDBJ databases">
        <title>Sorghum-associated microbial communities from plants grown in Nebraska, USA.</title>
        <authorList>
            <person name="Schachtman D."/>
        </authorList>
    </citation>
    <scope>NUCLEOTIDE SEQUENCE [LARGE SCALE GENOMIC DNA]</scope>
    <source>
        <strain evidence="1 2">CC49</strain>
    </source>
</reference>